<sequence>MDQDQQDYNFVDNLRRNLDRPIPNDAQRARPASTVSLPFGFNESEVISLPPPASLFSYRNPLNMFEPDVLPSVIEPTPAKPSDNNHTYPQSPTWTLKHSQAYITGICYTSPSSTSYNSKFIEKRRMYMLTTPAEATPVWDEAEQAYNFPDIPGMVKMIPGISYAVELDGDTRESLFVAAVQTETSLNKYGSLGVEAVTLLHQLSSHVWGDPENKTPPLYAIEGLERNDRYGAPTPNSGSDARYTGSFSLGATVEKGHAQGKVVPARQPNHTVGINISHQTMLKVGRLYRLLAKLCLPKREYDLIDFHGIDNNLFSLGGLGPSGISVQLNTSFVTNAKNLIDHIGALQGKWHIDGSDDITIPTLFLLFLRLPKGSDPGPFMLGRIGLYCREVGEGMFVICLMFRARDMHSGSSPWIGPGVKHTEEVQKFLDIMQSQYPAAELITRCGLVVYQSTQAVQRSAAFCVNPETRFGNHGTLSTSMTKSLNFSSHGLHLLGTERDANTRLAWEMALNFYNSLKVSGLDSKISFPDIVSSIFYKDSLDTPQHIQSFPIDPADDIQMVQVARFRQYYKHLLQQCRRYLLVMTRSHYFAQMSDLKKEVETISLKISPVEYVPIQSALGSSVSNEDDEGDQEYDIDIPDGSVTIARVVQRGLDRKTGQIHWRIEIEGESEAIWVSHEKGSHWMFTDKNRGAFLRFLNENQEDDPISVERNVNTAITFASPDENSRTLHTRSRLPAVRKRQTKKRKVNDRNLNGGDPEPDSDDKSPEASDDDAAASGEPEDDSEDYEIERIRNHYFEKGEWWFEVVWKGYRDDGTPVVASELQRAAQQMYNRYAADNPEIQTQAPPPDENEDEASGSLSEAGLDLVRRIVSPHTLEDCLQNMESSYDAMSRKEQRAWPRSFHSSSFYRQIAEMKMRCSYYNEILRISPISSAPSLHLNQTIHATLMRVYHAAQGIPMVTTRKLADQVERLALNWEQCRIYLTIYDFVQNVLPHLSELLFDTKTGVFTSHANESESVSPASSDILLAPLAHHIFCYVTARKRDYRQYKKDKLQEDANTALEQDKPGKRKRRTKASGYTKADSVIFSTSNKLLEIPDDIVQGLFPDPALRPKGRLLLSPMDAVDPRNIISESQKCFKQTLQDIFISPFLREVTDLAPRRNQQSYLLERCLVRGAITRQVVLAAGSEAICASPVMADLLDKPHLLFHNTRSRSSSLWTALRRNEQEFLSPLNSYLAKSIPPDGIDREVQHLGDFVRHHFSELQQGRYISEDEFYRNWTPLKVAGARRRANLQMLSRGPVDIDKLLPETSVPLFGVLGLILREALNKDHGWQEAHEGISRCLRGMRPQDSRPVVGFSNCDHWNPLRHKTVSSELIKAKLPGYKMTEKFGLSNLLTFMGTGQGYRTQKFLSLTDATDDAEDTFFCRSLSDSYSLFARAVQLNVEYLGSGGELFEDEIRLMASKDSLDPNFYQVSDQKVWGEPNHFLSARPTVKLPGMSGYSKVSILAKLTPYWTNDIQQKWIEFLQEPRLLDNDPANVTDVLRSFTYTLDFIHSLDLHAFRSGLTPFQTTINLCLLGLCLPPTLDELADFISQNNTLGAYNGLVELGFSPSNWSDIRCALHIIHDHFQSHLCDADAQSLSFADHSGIMIEHVLCKVARYCNRIDFDLMKKWADDAEKEGEWKPTRNGEDSDIFPIPLLGISERILNIVDEYQS</sequence>
<dbReference type="Gene3D" id="2.40.50.40">
    <property type="match status" value="1"/>
</dbReference>
<name>A0A8H5LXK5_9AGAR</name>
<comment type="caution">
    <text evidence="2">The sequence shown here is derived from an EMBL/GenBank/DDBJ whole genome shotgun (WGS) entry which is preliminary data.</text>
</comment>
<evidence type="ECO:0000256" key="1">
    <source>
        <dbReference type="SAM" id="MobiDB-lite"/>
    </source>
</evidence>
<feature type="compositionally biased region" description="Basic residues" evidence="1">
    <location>
        <begin position="727"/>
        <end position="746"/>
    </location>
</feature>
<gene>
    <name evidence="2" type="ORF">D9757_010568</name>
</gene>
<feature type="compositionally biased region" description="Acidic residues" evidence="1">
    <location>
        <begin position="767"/>
        <end position="785"/>
    </location>
</feature>
<accession>A0A8H5LXK5</accession>
<keyword evidence="3" id="KW-1185">Reference proteome</keyword>
<reference evidence="2 3" key="1">
    <citation type="journal article" date="2020" name="ISME J.">
        <title>Uncovering the hidden diversity of litter-decomposition mechanisms in mushroom-forming fungi.</title>
        <authorList>
            <person name="Floudas D."/>
            <person name="Bentzer J."/>
            <person name="Ahren D."/>
            <person name="Johansson T."/>
            <person name="Persson P."/>
            <person name="Tunlid A."/>
        </authorList>
    </citation>
    <scope>NUCLEOTIDE SEQUENCE [LARGE SCALE GENOMIC DNA]</scope>
    <source>
        <strain evidence="2 3">CBS 406.79</strain>
    </source>
</reference>
<protein>
    <recommendedName>
        <fullName evidence="4">Chromo domain-containing protein</fullName>
    </recommendedName>
</protein>
<dbReference type="OrthoDB" id="3064439at2759"/>
<organism evidence="2 3">
    <name type="scientific">Collybiopsis confluens</name>
    <dbReference type="NCBI Taxonomy" id="2823264"/>
    <lineage>
        <taxon>Eukaryota</taxon>
        <taxon>Fungi</taxon>
        <taxon>Dikarya</taxon>
        <taxon>Basidiomycota</taxon>
        <taxon>Agaricomycotina</taxon>
        <taxon>Agaricomycetes</taxon>
        <taxon>Agaricomycetidae</taxon>
        <taxon>Agaricales</taxon>
        <taxon>Marasmiineae</taxon>
        <taxon>Omphalotaceae</taxon>
        <taxon>Collybiopsis</taxon>
    </lineage>
</organism>
<dbReference type="InterPro" id="IPR016197">
    <property type="entry name" value="Chromo-like_dom_sf"/>
</dbReference>
<dbReference type="SUPFAM" id="SSF54160">
    <property type="entry name" value="Chromo domain-like"/>
    <property type="match status" value="1"/>
</dbReference>
<dbReference type="Proteomes" id="UP000518752">
    <property type="component" value="Unassembled WGS sequence"/>
</dbReference>
<feature type="region of interest" description="Disordered" evidence="1">
    <location>
        <begin position="719"/>
        <end position="785"/>
    </location>
</feature>
<evidence type="ECO:0000313" key="2">
    <source>
        <dbReference type="EMBL" id="KAF5373223.1"/>
    </source>
</evidence>
<evidence type="ECO:0008006" key="4">
    <source>
        <dbReference type="Google" id="ProtNLM"/>
    </source>
</evidence>
<feature type="region of interest" description="Disordered" evidence="1">
    <location>
        <begin position="1053"/>
        <end position="1073"/>
    </location>
</feature>
<evidence type="ECO:0000313" key="3">
    <source>
        <dbReference type="Proteomes" id="UP000518752"/>
    </source>
</evidence>
<feature type="region of interest" description="Disordered" evidence="1">
    <location>
        <begin position="837"/>
        <end position="857"/>
    </location>
</feature>
<dbReference type="EMBL" id="JAACJN010000107">
    <property type="protein sequence ID" value="KAF5373223.1"/>
    <property type="molecule type" value="Genomic_DNA"/>
</dbReference>
<proteinExistence type="predicted"/>